<reference evidence="2 3" key="1">
    <citation type="submission" date="2024-02" db="EMBL/GenBank/DDBJ databases">
        <title>A draft genome for the cacao thread blight pathogen Marasmius crinis-equi.</title>
        <authorList>
            <person name="Cohen S.P."/>
            <person name="Baruah I.K."/>
            <person name="Amoako-Attah I."/>
            <person name="Bukari Y."/>
            <person name="Meinhardt L.W."/>
            <person name="Bailey B.A."/>
        </authorList>
    </citation>
    <scope>NUCLEOTIDE SEQUENCE [LARGE SCALE GENOMIC DNA]</scope>
    <source>
        <strain evidence="2 3">GH-76</strain>
    </source>
</reference>
<gene>
    <name evidence="2" type="ORF">V5O48_003315</name>
</gene>
<accession>A0ABR3FUA9</accession>
<feature type="region of interest" description="Disordered" evidence="1">
    <location>
        <begin position="26"/>
        <end position="46"/>
    </location>
</feature>
<evidence type="ECO:0000256" key="1">
    <source>
        <dbReference type="SAM" id="MobiDB-lite"/>
    </source>
</evidence>
<feature type="compositionally biased region" description="Basic and acidic residues" evidence="1">
    <location>
        <begin position="874"/>
        <end position="884"/>
    </location>
</feature>
<keyword evidence="3" id="KW-1185">Reference proteome</keyword>
<organism evidence="2 3">
    <name type="scientific">Marasmius crinis-equi</name>
    <dbReference type="NCBI Taxonomy" id="585013"/>
    <lineage>
        <taxon>Eukaryota</taxon>
        <taxon>Fungi</taxon>
        <taxon>Dikarya</taxon>
        <taxon>Basidiomycota</taxon>
        <taxon>Agaricomycotina</taxon>
        <taxon>Agaricomycetes</taxon>
        <taxon>Agaricomycetidae</taxon>
        <taxon>Agaricales</taxon>
        <taxon>Marasmiineae</taxon>
        <taxon>Marasmiaceae</taxon>
        <taxon>Marasmius</taxon>
    </lineage>
</organism>
<sequence>MSDTIQQSESYETCVSELIDRVSMVESDQSETNITPAEKGHPNTPSSLAAQVEEDAVVGKDQLDVVEDHIEVAAELPTVELAKGEALGEIVPPLGHVHSYYSDPESDQELDSDNADENDPVALANHIRSLIETLASRSRPMPESNPSSTPHIPERVLRDSRTGQPMPFPDAAFLSDSELIAKLKNMMVMNGVTPNSEYGKSRGWRWKSKGDKKSVWAVLDSFKAPPAREWCADLPEHLVHTGEGNRLDTLPNSQIISDDSSVMMYFPLIPDMASKVELAKSSVVLVPPVGHGGHKLKKTLKKYRMYGTFGKRVDDENAETSQSWKFWKKKIASTSTQGTPTSKSSRSLAPHTDSEPQTDVKQRVWTPSTTKLSVQALWWGYRLFLPPPVLDILSDEELEATKRVAMITSALTWFFANIPITALPLPMQPALLMLQKLMPYLGYIGSLITWSWDTVKSFDTGHGVILSATWLLPVALIPGTWEAYDFPVQSGNPAGSEVDETQDPKLDFALRLPLPPSSTSLLSASTLSSHSTLSAFASSSSSLANSVPADATPRLSVATVITSPSPATDSAQPVSAVSLMTDICRSKSQDSFTLPAVPSNSLNGSSIDGASRLTSKASLTTSSSIASEITEANSSTQSSAPSSEIEVPEWIQDLRSPPQMSASASSASLILSPNIISDAVRAAEILRMLDATSNTSHAHSAVESVAAGLLISHTESSNNLTGQQENEEDEERDGEVQQGEGSEEDAETAEVHNVVDSEDATTLRVESDAAASQNKLESADLNGEADHANPQDSDQDTQAERSDSAQAQIAAKQTNAGGNQCKNINPQDSLRQEKENMSPSPSSIVPMVKTSSKSVLAKSPSANVRDMQGNTRIEVAKSAEENAAPKDIQSQPAKKEKRKSRSMAVVGGLWRFLTGSG</sequence>
<dbReference type="Proteomes" id="UP001465976">
    <property type="component" value="Unassembled WGS sequence"/>
</dbReference>
<feature type="compositionally biased region" description="Polar residues" evidence="1">
    <location>
        <begin position="335"/>
        <end position="347"/>
    </location>
</feature>
<protein>
    <submittedName>
        <fullName evidence="2">Uncharacterized protein</fullName>
    </submittedName>
</protein>
<comment type="caution">
    <text evidence="2">The sequence shown here is derived from an EMBL/GenBank/DDBJ whole genome shotgun (WGS) entry which is preliminary data.</text>
</comment>
<evidence type="ECO:0000313" key="3">
    <source>
        <dbReference type="Proteomes" id="UP001465976"/>
    </source>
</evidence>
<feature type="compositionally biased region" description="Polar residues" evidence="1">
    <location>
        <begin position="804"/>
        <end position="829"/>
    </location>
</feature>
<name>A0ABR3FUA9_9AGAR</name>
<feature type="compositionally biased region" description="Basic and acidic residues" evidence="1">
    <location>
        <begin position="352"/>
        <end position="362"/>
    </location>
</feature>
<evidence type="ECO:0000313" key="2">
    <source>
        <dbReference type="EMBL" id="KAL0578695.1"/>
    </source>
</evidence>
<feature type="compositionally biased region" description="Polar residues" evidence="1">
    <location>
        <begin position="26"/>
        <end position="35"/>
    </location>
</feature>
<feature type="region of interest" description="Disordered" evidence="1">
    <location>
        <begin position="335"/>
        <end position="362"/>
    </location>
</feature>
<feature type="region of interest" description="Disordered" evidence="1">
    <location>
        <begin position="716"/>
        <end position="902"/>
    </location>
</feature>
<dbReference type="EMBL" id="JBAHYK010000088">
    <property type="protein sequence ID" value="KAL0578695.1"/>
    <property type="molecule type" value="Genomic_DNA"/>
</dbReference>
<proteinExistence type="predicted"/>